<dbReference type="Proteomes" id="UP000694843">
    <property type="component" value="Unplaced"/>
</dbReference>
<evidence type="ECO:0000313" key="3">
    <source>
        <dbReference type="Proteomes" id="UP000694843"/>
    </source>
</evidence>
<evidence type="ECO:0000256" key="2">
    <source>
        <dbReference type="SAM" id="SignalP"/>
    </source>
</evidence>
<name>A0A8B7N047_HYAAZ</name>
<feature type="chain" id="PRO_5037035162" evidence="2">
    <location>
        <begin position="18"/>
        <end position="298"/>
    </location>
</feature>
<keyword evidence="3" id="KW-1185">Reference proteome</keyword>
<sequence>MISSVAISCCIALVTWALLSTSAASMMLDSHSDHVKLGSKLEHEEILYPDYQEYLGLKPPPAVLHDLPESLEHMSWHLINEYQARDITNEHMSWDHTNRSLVIDQKQKRKKRQRWHTRRKNGSQHNYSTSPLMTFVANPFSYIRQTWNEAWGGTSRLMSSSNVGYVWAVPLAGMFLYDLFVPKIVRVRRSLGQSDVMQNLSYVDEAFQTVNRLLSERRHDKQDTSLGSKDGAWGVTAQCKRIEKACYLSRWIRMKTSGMERLVMIWLEQQSPALRRSQVYKAFTDGLAGNSCGKWTCP</sequence>
<dbReference type="AlphaFoldDB" id="A0A8B7N047"/>
<evidence type="ECO:0000256" key="1">
    <source>
        <dbReference type="SAM" id="MobiDB-lite"/>
    </source>
</evidence>
<accession>A0A8B7N047</accession>
<protein>
    <submittedName>
        <fullName evidence="4">Uncharacterized protein LOC108664732 isoform X1</fullName>
    </submittedName>
</protein>
<organism evidence="3 4">
    <name type="scientific">Hyalella azteca</name>
    <name type="common">Amphipod</name>
    <dbReference type="NCBI Taxonomy" id="294128"/>
    <lineage>
        <taxon>Eukaryota</taxon>
        <taxon>Metazoa</taxon>
        <taxon>Ecdysozoa</taxon>
        <taxon>Arthropoda</taxon>
        <taxon>Crustacea</taxon>
        <taxon>Multicrustacea</taxon>
        <taxon>Malacostraca</taxon>
        <taxon>Eumalacostraca</taxon>
        <taxon>Peracarida</taxon>
        <taxon>Amphipoda</taxon>
        <taxon>Senticaudata</taxon>
        <taxon>Talitrida</taxon>
        <taxon>Talitroidea</taxon>
        <taxon>Hyalellidae</taxon>
        <taxon>Hyalella</taxon>
    </lineage>
</organism>
<feature type="region of interest" description="Disordered" evidence="1">
    <location>
        <begin position="105"/>
        <end position="128"/>
    </location>
</feature>
<dbReference type="RefSeq" id="XP_018006895.2">
    <property type="nucleotide sequence ID" value="XM_018151406.2"/>
</dbReference>
<feature type="signal peptide" evidence="2">
    <location>
        <begin position="1"/>
        <end position="17"/>
    </location>
</feature>
<gene>
    <name evidence="4" type="primary">LOC108664732</name>
</gene>
<proteinExistence type="predicted"/>
<keyword evidence="2" id="KW-0732">Signal</keyword>
<reference evidence="4" key="1">
    <citation type="submission" date="2025-08" db="UniProtKB">
        <authorList>
            <consortium name="RefSeq"/>
        </authorList>
    </citation>
    <scope>IDENTIFICATION</scope>
    <source>
        <tissue evidence="4">Whole organism</tissue>
    </source>
</reference>
<evidence type="ECO:0000313" key="4">
    <source>
        <dbReference type="RefSeq" id="XP_018006895.2"/>
    </source>
</evidence>
<dbReference type="KEGG" id="hazt:108664732"/>
<feature type="compositionally biased region" description="Basic residues" evidence="1">
    <location>
        <begin position="107"/>
        <end position="122"/>
    </location>
</feature>
<dbReference type="GeneID" id="108664732"/>